<evidence type="ECO:0000256" key="14">
    <source>
        <dbReference type="PROSITE-ProRule" id="PRU01360"/>
    </source>
</evidence>
<feature type="signal peptide" evidence="16">
    <location>
        <begin position="1"/>
        <end position="29"/>
    </location>
</feature>
<keyword evidence="12 19" id="KW-0675">Receptor</keyword>
<gene>
    <name evidence="19" type="ORF">J2T09_000618</name>
</gene>
<feature type="domain" description="TonB-dependent receptor plug" evidence="18">
    <location>
        <begin position="72"/>
        <end position="171"/>
    </location>
</feature>
<dbReference type="CDD" id="cd01347">
    <property type="entry name" value="ligand_gated_channel"/>
    <property type="match status" value="1"/>
</dbReference>
<keyword evidence="5" id="KW-0410">Iron transport</keyword>
<keyword evidence="13 14" id="KW-0998">Cell outer membrane</keyword>
<dbReference type="Pfam" id="PF00593">
    <property type="entry name" value="TonB_dep_Rec_b-barrel"/>
    <property type="match status" value="1"/>
</dbReference>
<keyword evidence="4 14" id="KW-1134">Transmembrane beta strand</keyword>
<evidence type="ECO:0000256" key="2">
    <source>
        <dbReference type="ARBA" id="ARBA00009810"/>
    </source>
</evidence>
<dbReference type="Gene3D" id="2.170.130.10">
    <property type="entry name" value="TonB-dependent receptor, plug domain"/>
    <property type="match status" value="1"/>
</dbReference>
<dbReference type="InterPro" id="IPR036942">
    <property type="entry name" value="Beta-barrel_TonB_sf"/>
</dbReference>
<evidence type="ECO:0000256" key="13">
    <source>
        <dbReference type="ARBA" id="ARBA00023237"/>
    </source>
</evidence>
<keyword evidence="8" id="KW-0408">Iron</keyword>
<evidence type="ECO:0000313" key="20">
    <source>
        <dbReference type="Proteomes" id="UP001241472"/>
    </source>
</evidence>
<dbReference type="InterPro" id="IPR010105">
    <property type="entry name" value="TonB_sidphr_rcpt"/>
</dbReference>
<dbReference type="PANTHER" id="PTHR32552:SF68">
    <property type="entry name" value="FERRICHROME OUTER MEMBRANE TRANSPORTER_PHAGE RECEPTOR"/>
    <property type="match status" value="1"/>
</dbReference>
<keyword evidence="7 16" id="KW-0732">Signal</keyword>
<organism evidence="19 20">
    <name type="scientific">Neorhizobium huautlense</name>
    <dbReference type="NCBI Taxonomy" id="67774"/>
    <lineage>
        <taxon>Bacteria</taxon>
        <taxon>Pseudomonadati</taxon>
        <taxon>Pseudomonadota</taxon>
        <taxon>Alphaproteobacteria</taxon>
        <taxon>Hyphomicrobiales</taxon>
        <taxon>Rhizobiaceae</taxon>
        <taxon>Rhizobium/Agrobacterium group</taxon>
        <taxon>Neorhizobium</taxon>
    </lineage>
</organism>
<evidence type="ECO:0000256" key="15">
    <source>
        <dbReference type="RuleBase" id="RU003357"/>
    </source>
</evidence>
<evidence type="ECO:0000256" key="10">
    <source>
        <dbReference type="ARBA" id="ARBA00023077"/>
    </source>
</evidence>
<evidence type="ECO:0000256" key="9">
    <source>
        <dbReference type="ARBA" id="ARBA00023065"/>
    </source>
</evidence>
<keyword evidence="9" id="KW-0406">Ion transport</keyword>
<evidence type="ECO:0000256" key="8">
    <source>
        <dbReference type="ARBA" id="ARBA00023004"/>
    </source>
</evidence>
<comment type="caution">
    <text evidence="19">The sequence shown here is derived from an EMBL/GenBank/DDBJ whole genome shotgun (WGS) entry which is preliminary data.</text>
</comment>
<comment type="subcellular location">
    <subcellularLocation>
        <location evidence="1 14">Cell outer membrane</location>
        <topology evidence="1 14">Multi-pass membrane protein</topology>
    </subcellularLocation>
</comment>
<evidence type="ECO:0000256" key="4">
    <source>
        <dbReference type="ARBA" id="ARBA00022452"/>
    </source>
</evidence>
<evidence type="ECO:0000256" key="6">
    <source>
        <dbReference type="ARBA" id="ARBA00022692"/>
    </source>
</evidence>
<reference evidence="19 20" key="1">
    <citation type="submission" date="2023-07" db="EMBL/GenBank/DDBJ databases">
        <title>Sorghum-associated microbial communities from plants grown in Nebraska, USA.</title>
        <authorList>
            <person name="Schachtman D."/>
        </authorList>
    </citation>
    <scope>NUCLEOTIDE SEQUENCE [LARGE SCALE GENOMIC DNA]</scope>
    <source>
        <strain evidence="19 20">DS1307</strain>
    </source>
</reference>
<dbReference type="Proteomes" id="UP001241472">
    <property type="component" value="Unassembled WGS sequence"/>
</dbReference>
<evidence type="ECO:0000256" key="7">
    <source>
        <dbReference type="ARBA" id="ARBA00022729"/>
    </source>
</evidence>
<name>A0ABT9PN47_9HYPH</name>
<evidence type="ECO:0000256" key="5">
    <source>
        <dbReference type="ARBA" id="ARBA00022496"/>
    </source>
</evidence>
<evidence type="ECO:0000313" key="19">
    <source>
        <dbReference type="EMBL" id="MDP9835876.1"/>
    </source>
</evidence>
<protein>
    <submittedName>
        <fullName evidence="19">Iron complex outermembrane receptor protein</fullName>
    </submittedName>
</protein>
<accession>A0ABT9PN47</accession>
<keyword evidence="6 14" id="KW-0812">Transmembrane</keyword>
<evidence type="ECO:0000256" key="16">
    <source>
        <dbReference type="SAM" id="SignalP"/>
    </source>
</evidence>
<dbReference type="PANTHER" id="PTHR32552">
    <property type="entry name" value="FERRICHROME IRON RECEPTOR-RELATED"/>
    <property type="match status" value="1"/>
</dbReference>
<feature type="domain" description="TonB-dependent receptor-like beta-barrel" evidence="17">
    <location>
        <begin position="256"/>
        <end position="675"/>
    </location>
</feature>
<keyword evidence="11 14" id="KW-0472">Membrane</keyword>
<keyword evidence="20" id="KW-1185">Reference proteome</keyword>
<keyword evidence="10 15" id="KW-0798">TonB box</keyword>
<sequence length="705" mass="76963">MRKHSKILNTGMKASAAAIAIMAAWPAAAQDATTNLAPIVVQADGQENPKGPVKGYVAKSSATATKTGTPIVETQQSISVVTKDQVEAQGADTLGEVLEYTPGVVGEAFGADGRFDNPLIRGFEAGQSQYLNGLKIMRTFGATSTEIYGMERVEVLRGPASVLYGQGNPGGLINMVSKRPQFEPLREVGIQGGSYDTFGSFFDFSDRIGESDVAYRLTGFGRIGGQQIDDLQNDRYFLAPAFTWKPDEDTSITLLTSIQHDNPDAPSNLPASMSLYGNKLPRDFSVGDPSFDDSDRTVVNIGYEIEHRFDEVWSFHQNMRYSNLSWEYQSLSYSSLDADGITLNRNALYQDENLNTYNLDTRVQAEFDTGGVSHDVVMGLDLRYFDNNTLTEFGTAPPLNTQNPVYGTSFPKSIWYRSDVDSKLWQAGLYIQDELKYENWRATLGLRQDWSGVSGEQKNPGVTSLDQNDHKLTGRAGLSYLFDNGISPYASYATSFEPVAVTDVGGNPLKPTTGEQFEVGVKYQPVGFDGFFSIAAFDLRQKNVAVASTVGGITVYEQVGGVKVRGIEVEGVASLAEGLDMRAAYTYSDGEVVGDINAGNRPARLPEHSASLWLDYTFQPDTALEGFGFGGGVRYLGQRYSDVANTFDLPSLALFDASIHYQKDNMKASLNIENIADKNYVASCGSFGCAYGDGRTFMGKLTFTW</sequence>
<dbReference type="InterPro" id="IPR000531">
    <property type="entry name" value="Beta-barrel_TonB"/>
</dbReference>
<evidence type="ECO:0000259" key="17">
    <source>
        <dbReference type="Pfam" id="PF00593"/>
    </source>
</evidence>
<dbReference type="PROSITE" id="PS52016">
    <property type="entry name" value="TONB_DEPENDENT_REC_3"/>
    <property type="match status" value="1"/>
</dbReference>
<dbReference type="InterPro" id="IPR012910">
    <property type="entry name" value="Plug_dom"/>
</dbReference>
<dbReference type="EMBL" id="JAUSRF010000002">
    <property type="protein sequence ID" value="MDP9835876.1"/>
    <property type="molecule type" value="Genomic_DNA"/>
</dbReference>
<dbReference type="Pfam" id="PF07715">
    <property type="entry name" value="Plug"/>
    <property type="match status" value="1"/>
</dbReference>
<proteinExistence type="inferred from homology"/>
<dbReference type="RefSeq" id="WP_306830966.1">
    <property type="nucleotide sequence ID" value="NZ_JAUSRF010000002.1"/>
</dbReference>
<evidence type="ECO:0000259" key="18">
    <source>
        <dbReference type="Pfam" id="PF07715"/>
    </source>
</evidence>
<dbReference type="SUPFAM" id="SSF56935">
    <property type="entry name" value="Porins"/>
    <property type="match status" value="1"/>
</dbReference>
<dbReference type="Gene3D" id="2.40.170.20">
    <property type="entry name" value="TonB-dependent receptor, beta-barrel domain"/>
    <property type="match status" value="1"/>
</dbReference>
<comment type="similarity">
    <text evidence="2 14 15">Belongs to the TonB-dependent receptor family.</text>
</comment>
<dbReference type="InterPro" id="IPR039426">
    <property type="entry name" value="TonB-dep_rcpt-like"/>
</dbReference>
<evidence type="ECO:0000256" key="11">
    <source>
        <dbReference type="ARBA" id="ARBA00023136"/>
    </source>
</evidence>
<dbReference type="InterPro" id="IPR037066">
    <property type="entry name" value="Plug_dom_sf"/>
</dbReference>
<evidence type="ECO:0000256" key="1">
    <source>
        <dbReference type="ARBA" id="ARBA00004571"/>
    </source>
</evidence>
<dbReference type="NCBIfam" id="TIGR01783">
    <property type="entry name" value="TonB-siderophor"/>
    <property type="match status" value="1"/>
</dbReference>
<evidence type="ECO:0000256" key="12">
    <source>
        <dbReference type="ARBA" id="ARBA00023170"/>
    </source>
</evidence>
<evidence type="ECO:0000256" key="3">
    <source>
        <dbReference type="ARBA" id="ARBA00022448"/>
    </source>
</evidence>
<keyword evidence="3 14" id="KW-0813">Transport</keyword>
<feature type="chain" id="PRO_5045331629" evidence="16">
    <location>
        <begin position="30"/>
        <end position="705"/>
    </location>
</feature>